<accession>A0A2H1FHZ8</accession>
<name>A0A2H1FHZ8_9ARCH</name>
<evidence type="ECO:0000313" key="2">
    <source>
        <dbReference type="Proteomes" id="UP000230607"/>
    </source>
</evidence>
<sequence length="104" mass="11565">MKDLKKTMERISLGFDINTEEILSKTSFLSYHIATYNAVNGELGMADGPVTVDEIFDYINDLKHEGVVTDMPSITKLDVLLTFRLLLKTGLGKQTTNNLAILSN</sequence>
<evidence type="ECO:0000313" key="1">
    <source>
        <dbReference type="EMBL" id="SMH72377.1"/>
    </source>
</evidence>
<keyword evidence="2" id="KW-1185">Reference proteome</keyword>
<organism evidence="1 2">
    <name type="scientific">Candidatus Nitrosotalea okcheonensis</name>
    <dbReference type="NCBI Taxonomy" id="1903276"/>
    <lineage>
        <taxon>Archaea</taxon>
        <taxon>Nitrososphaerota</taxon>
        <taxon>Nitrososphaeria</taxon>
        <taxon>Nitrosotaleales</taxon>
        <taxon>Nitrosotaleaceae</taxon>
        <taxon>Nitrosotalea</taxon>
    </lineage>
</organism>
<dbReference type="AlphaFoldDB" id="A0A2H1FHZ8"/>
<gene>
    <name evidence="1" type="ORF">NCS_30217</name>
</gene>
<proteinExistence type="predicted"/>
<protein>
    <submittedName>
        <fullName evidence="1">Uncharacterized protein</fullName>
    </submittedName>
</protein>
<reference evidence="2" key="1">
    <citation type="submission" date="2017-03" db="EMBL/GenBank/DDBJ databases">
        <authorList>
            <person name="Herbold C."/>
        </authorList>
    </citation>
    <scope>NUCLEOTIDE SEQUENCE [LARGE SCALE GENOMIC DNA]</scope>
</reference>
<dbReference type="EMBL" id="LT841358">
    <property type="protein sequence ID" value="SMH72377.1"/>
    <property type="molecule type" value="Genomic_DNA"/>
</dbReference>
<dbReference type="Proteomes" id="UP000230607">
    <property type="component" value="Chromosome 1"/>
</dbReference>